<evidence type="ECO:0000256" key="5">
    <source>
        <dbReference type="ARBA" id="ARBA00022842"/>
    </source>
</evidence>
<evidence type="ECO:0000256" key="3">
    <source>
        <dbReference type="ARBA" id="ARBA00022723"/>
    </source>
</evidence>
<evidence type="ECO:0000256" key="4">
    <source>
        <dbReference type="ARBA" id="ARBA00022801"/>
    </source>
</evidence>
<dbReference type="Proteomes" id="UP000282185">
    <property type="component" value="Unassembled WGS sequence"/>
</dbReference>
<dbReference type="OrthoDB" id="9802805at2"/>
<dbReference type="GO" id="GO:0010945">
    <property type="term" value="F:coenzyme A diphosphatase activity"/>
    <property type="evidence" value="ECO:0007669"/>
    <property type="project" value="InterPro"/>
</dbReference>
<feature type="compositionally biased region" description="Basic and acidic residues" evidence="7">
    <location>
        <begin position="26"/>
        <end position="45"/>
    </location>
</feature>
<dbReference type="PANTHER" id="PTHR12992">
    <property type="entry name" value="NUDIX HYDROLASE"/>
    <property type="match status" value="1"/>
</dbReference>
<feature type="domain" description="Nudix hydrolase" evidence="8">
    <location>
        <begin position="50"/>
        <end position="212"/>
    </location>
</feature>
<organism evidence="10 12">
    <name type="scientific">Brachybacterium saurashtrense</name>
    <dbReference type="NCBI Taxonomy" id="556288"/>
    <lineage>
        <taxon>Bacteria</taxon>
        <taxon>Bacillati</taxon>
        <taxon>Actinomycetota</taxon>
        <taxon>Actinomycetes</taxon>
        <taxon>Micrococcales</taxon>
        <taxon>Dermabacteraceae</taxon>
        <taxon>Brachybacterium</taxon>
    </lineage>
</organism>
<proteinExistence type="predicted"/>
<feature type="compositionally biased region" description="Basic and acidic residues" evidence="7">
    <location>
        <begin position="1"/>
        <end position="11"/>
    </location>
</feature>
<dbReference type="InterPro" id="IPR015797">
    <property type="entry name" value="NUDIX_hydrolase-like_dom_sf"/>
</dbReference>
<keyword evidence="6" id="KW-0464">Manganese</keyword>
<keyword evidence="5" id="KW-0460">Magnesium</keyword>
<dbReference type="AlphaFoldDB" id="A0A345YQ43"/>
<dbReference type="EMBL" id="QSWH01000002">
    <property type="protein sequence ID" value="RRR23784.1"/>
    <property type="molecule type" value="Genomic_DNA"/>
</dbReference>
<keyword evidence="4" id="KW-0378">Hydrolase</keyword>
<accession>A0A345YQ43</accession>
<sequence length="234" mass="25403">MSADPGPHRPLPEGARFLAPLAARARRGDVLLRREPDPRDPRRAPGEGPPRRSAVLIHVAGTALDRAALVLEERGHALRSQPGQFSLPGGKQDASDRDDVHTALREAQEETGLDPRDVEVLGAFAPIPMPWRRQLVTPVLSWSPQMPPLGVQDPIEVERVVLAPLHGPGSLTDPAHQQRGLLRGVDVGPVYDLPQDALVWGFTAMILEKVLTGLGLDPVAPTAPVREIPAERRR</sequence>
<protein>
    <submittedName>
        <fullName evidence="10">CoA pyrophosphatase</fullName>
    </submittedName>
</protein>
<dbReference type="CDD" id="cd03426">
    <property type="entry name" value="NUDIX_CoAse_Nudt7"/>
    <property type="match status" value="1"/>
</dbReference>
<dbReference type="Gene3D" id="3.90.79.10">
    <property type="entry name" value="Nucleoside Triphosphate Pyrophosphohydrolase"/>
    <property type="match status" value="1"/>
</dbReference>
<evidence type="ECO:0000259" key="8">
    <source>
        <dbReference type="PROSITE" id="PS51462"/>
    </source>
</evidence>
<comment type="cofactor">
    <cofactor evidence="2">
        <name>Mg(2+)</name>
        <dbReference type="ChEBI" id="CHEBI:18420"/>
    </cofactor>
</comment>
<evidence type="ECO:0000256" key="1">
    <source>
        <dbReference type="ARBA" id="ARBA00001936"/>
    </source>
</evidence>
<dbReference type="PROSITE" id="PS51462">
    <property type="entry name" value="NUDIX"/>
    <property type="match status" value="1"/>
</dbReference>
<evidence type="ECO:0000256" key="6">
    <source>
        <dbReference type="ARBA" id="ARBA00023211"/>
    </source>
</evidence>
<dbReference type="KEGG" id="bsau:DWV08_10770"/>
<dbReference type="GO" id="GO:0046872">
    <property type="term" value="F:metal ion binding"/>
    <property type="evidence" value="ECO:0007669"/>
    <property type="project" value="UniProtKB-KW"/>
</dbReference>
<evidence type="ECO:0000313" key="9">
    <source>
        <dbReference type="EMBL" id="AXK46045.1"/>
    </source>
</evidence>
<comment type="cofactor">
    <cofactor evidence="1">
        <name>Mn(2+)</name>
        <dbReference type="ChEBI" id="CHEBI:29035"/>
    </cofactor>
</comment>
<evidence type="ECO:0000256" key="7">
    <source>
        <dbReference type="SAM" id="MobiDB-lite"/>
    </source>
</evidence>
<evidence type="ECO:0000313" key="10">
    <source>
        <dbReference type="EMBL" id="RRR23784.1"/>
    </source>
</evidence>
<evidence type="ECO:0000313" key="12">
    <source>
        <dbReference type="Proteomes" id="UP000282185"/>
    </source>
</evidence>
<gene>
    <name evidence="9" type="ORF">DWV08_10770</name>
    <name evidence="10" type="ORF">DXU92_02520</name>
</gene>
<reference evidence="10 12" key="2">
    <citation type="submission" date="2018-08" db="EMBL/GenBank/DDBJ databases">
        <title>Brachybacterium saurashtrense DSM 23186.</title>
        <authorList>
            <person name="Li Y."/>
        </authorList>
    </citation>
    <scope>NUCLEOTIDE SEQUENCE [LARGE SCALE GENOMIC DNA]</scope>
    <source>
        <strain evidence="10 12">DSM 23186</strain>
    </source>
</reference>
<dbReference type="InterPro" id="IPR045121">
    <property type="entry name" value="CoAse"/>
</dbReference>
<feature type="region of interest" description="Disordered" evidence="7">
    <location>
        <begin position="80"/>
        <end position="99"/>
    </location>
</feature>
<feature type="region of interest" description="Disordered" evidence="7">
    <location>
        <begin position="1"/>
        <end position="53"/>
    </location>
</feature>
<evidence type="ECO:0000256" key="2">
    <source>
        <dbReference type="ARBA" id="ARBA00001946"/>
    </source>
</evidence>
<dbReference type="Pfam" id="PF00293">
    <property type="entry name" value="NUDIX"/>
    <property type="match status" value="1"/>
</dbReference>
<dbReference type="PANTHER" id="PTHR12992:SF11">
    <property type="entry name" value="MITOCHONDRIAL COENZYME A DIPHOSPHATASE NUDT8"/>
    <property type="match status" value="1"/>
</dbReference>
<dbReference type="RefSeq" id="WP_115413784.1">
    <property type="nucleotide sequence ID" value="NZ_CP031356.1"/>
</dbReference>
<keyword evidence="3" id="KW-0479">Metal-binding</keyword>
<dbReference type="EMBL" id="CP031356">
    <property type="protein sequence ID" value="AXK46045.1"/>
    <property type="molecule type" value="Genomic_DNA"/>
</dbReference>
<evidence type="ECO:0000313" key="11">
    <source>
        <dbReference type="Proteomes" id="UP000254236"/>
    </source>
</evidence>
<dbReference type="SUPFAM" id="SSF55811">
    <property type="entry name" value="Nudix"/>
    <property type="match status" value="1"/>
</dbReference>
<dbReference type="Proteomes" id="UP000254236">
    <property type="component" value="Chromosome"/>
</dbReference>
<name>A0A345YQ43_9MICO</name>
<keyword evidence="11" id="KW-1185">Reference proteome</keyword>
<reference evidence="9 11" key="1">
    <citation type="submission" date="2018-07" db="EMBL/GenBank/DDBJ databases">
        <title>Brachybacterium saurashtrense DSM 23186 genome sequence.</title>
        <authorList>
            <person name="Guo L."/>
        </authorList>
    </citation>
    <scope>NUCLEOTIDE SEQUENCE [LARGE SCALE GENOMIC DNA]</scope>
    <source>
        <strain evidence="9 11">DSM 23186</strain>
    </source>
</reference>
<dbReference type="InterPro" id="IPR000086">
    <property type="entry name" value="NUDIX_hydrolase_dom"/>
</dbReference>